<accession>A0A098E5W8</accession>
<gene>
    <name evidence="2" type="ORF">MSIBF_A120010</name>
</gene>
<organism evidence="2">
    <name type="scientific">groundwater metagenome</name>
    <dbReference type="NCBI Taxonomy" id="717931"/>
    <lineage>
        <taxon>unclassified sequences</taxon>
        <taxon>metagenomes</taxon>
        <taxon>ecological metagenomes</taxon>
    </lineage>
</organism>
<dbReference type="EMBL" id="CCXY01000024">
    <property type="protein sequence ID" value="CEG11133.1"/>
    <property type="molecule type" value="Genomic_DNA"/>
</dbReference>
<dbReference type="AlphaFoldDB" id="A0A098E5W8"/>
<reference evidence="2" key="1">
    <citation type="submission" date="2014-09" db="EMBL/GenBank/DDBJ databases">
        <authorList>
            <person name="Probst J Alexander"/>
        </authorList>
    </citation>
    <scope>NUCLEOTIDE SEQUENCE</scope>
</reference>
<feature type="domain" description="DUF4277" evidence="1">
    <location>
        <begin position="18"/>
        <end position="124"/>
    </location>
</feature>
<proteinExistence type="predicted"/>
<dbReference type="Pfam" id="PF14104">
    <property type="entry name" value="DUF4277"/>
    <property type="match status" value="1"/>
</dbReference>
<evidence type="ECO:0000259" key="1">
    <source>
        <dbReference type="Pfam" id="PF14104"/>
    </source>
</evidence>
<dbReference type="PANTHER" id="PTHR34614:SF2">
    <property type="entry name" value="TRANSPOSASE IS4-LIKE DOMAIN-CONTAINING PROTEIN"/>
    <property type="match status" value="1"/>
</dbReference>
<dbReference type="InterPro" id="IPR047654">
    <property type="entry name" value="IS1634_transpos"/>
</dbReference>
<protein>
    <submittedName>
        <fullName evidence="2">Transposase</fullName>
    </submittedName>
</protein>
<dbReference type="NCBIfam" id="NF033559">
    <property type="entry name" value="transpos_IS1634"/>
    <property type="match status" value="1"/>
</dbReference>
<name>A0A098E5W8_9ZZZZ</name>
<evidence type="ECO:0000313" key="2">
    <source>
        <dbReference type="EMBL" id="CEG11133.1"/>
    </source>
</evidence>
<dbReference type="InterPro" id="IPR025457">
    <property type="entry name" value="DUF4277"/>
</dbReference>
<dbReference type="PANTHER" id="PTHR34614">
    <property type="match status" value="1"/>
</dbReference>
<dbReference type="SMR" id="A0A098E5W8"/>
<sequence length="392" mass="44896">MMESIIIGDKNLIDGELTTKALDHLGIVAGVCKEIKLVEEIDRIIGVDVRQKVTCGEAVMSMVLNALGFVDRPLYLSPEFMSTKPVEMLIRKGLCAEDFNDDVLGRALDKVYSHGPETIFMSVSASAYEKYKNGFFRFFHSDTTTISVEGEYEHEEGDLDERSIEITYGHSKQGRSDLKQFIISSVMCGGAPAFIKALSGNTSDKNHFREIAKQYGAQLKEKWGEDNIWVWDSAGYSKKNIKEISPCYKWIIRVPETLSEAKRVTEETKKEGMKKTSLNGYYISTTYEVYGDIKQKWVVVFSDEAFKREKKTLEKNIKKENSDVKKELWHFSNRGFHSKEDGLKELDKIEKRWKYHKIKCTDVITKAKKMNNKRGKPKNGESLQTLYYMTIG</sequence>